<keyword evidence="2" id="KW-0863">Zinc-finger</keyword>
<feature type="compositionally biased region" description="Low complexity" evidence="3">
    <location>
        <begin position="313"/>
        <end position="326"/>
    </location>
</feature>
<comment type="caution">
    <text evidence="7">The sequence shown here is derived from an EMBL/GenBank/DDBJ whole genome shotgun (WGS) entry which is preliminary data.</text>
</comment>
<dbReference type="SMART" id="SM00487">
    <property type="entry name" value="DEXDc"/>
    <property type="match status" value="1"/>
</dbReference>
<proteinExistence type="predicted"/>
<keyword evidence="2" id="KW-0862">Zinc</keyword>
<dbReference type="PROSITE" id="PS51194">
    <property type="entry name" value="HELICASE_CTER"/>
    <property type="match status" value="1"/>
</dbReference>
<dbReference type="SUPFAM" id="SSF52540">
    <property type="entry name" value="P-loop containing nucleoside triphosphate hydrolases"/>
    <property type="match status" value="2"/>
</dbReference>
<dbReference type="PANTHER" id="PTHR10799">
    <property type="entry name" value="SNF2/RAD54 HELICASE FAMILY"/>
    <property type="match status" value="1"/>
</dbReference>
<dbReference type="InterPro" id="IPR014001">
    <property type="entry name" value="Helicase_ATP-bd"/>
</dbReference>
<dbReference type="CDD" id="cd18012">
    <property type="entry name" value="DEXQc_arch_SWI2_SNF2"/>
    <property type="match status" value="1"/>
</dbReference>
<evidence type="ECO:0000259" key="6">
    <source>
        <dbReference type="PROSITE" id="PS51194"/>
    </source>
</evidence>
<dbReference type="AlphaFoldDB" id="A0A852X9T9"/>
<evidence type="ECO:0000256" key="3">
    <source>
        <dbReference type="SAM" id="MobiDB-lite"/>
    </source>
</evidence>
<evidence type="ECO:0000256" key="2">
    <source>
        <dbReference type="PROSITE-ProRule" id="PRU00325"/>
    </source>
</evidence>
<feature type="region of interest" description="Disordered" evidence="3">
    <location>
        <begin position="294"/>
        <end position="330"/>
    </location>
</feature>
<evidence type="ECO:0000256" key="1">
    <source>
        <dbReference type="ARBA" id="ARBA00022801"/>
    </source>
</evidence>
<dbReference type="GO" id="GO:0008270">
    <property type="term" value="F:zinc ion binding"/>
    <property type="evidence" value="ECO:0007669"/>
    <property type="project" value="UniProtKB-KW"/>
</dbReference>
<keyword evidence="7" id="KW-0347">Helicase</keyword>
<dbReference type="InterPro" id="IPR049730">
    <property type="entry name" value="SNF2/RAD54-like_C"/>
</dbReference>
<gene>
    <name evidence="7" type="ORF">BJY17_003372</name>
</gene>
<keyword evidence="7" id="KW-0067">ATP-binding</keyword>
<dbReference type="Gene3D" id="3.40.50.10810">
    <property type="entry name" value="Tandem AAA-ATPase domain"/>
    <property type="match status" value="1"/>
</dbReference>
<dbReference type="Gene3D" id="3.40.50.300">
    <property type="entry name" value="P-loop containing nucleotide triphosphate hydrolases"/>
    <property type="match status" value="1"/>
</dbReference>
<feature type="domain" description="Helicase C-terminal" evidence="6">
    <location>
        <begin position="982"/>
        <end position="1133"/>
    </location>
</feature>
<evidence type="ECO:0000313" key="8">
    <source>
        <dbReference type="Proteomes" id="UP000549066"/>
    </source>
</evidence>
<dbReference type="GO" id="GO:0005524">
    <property type="term" value="F:ATP binding"/>
    <property type="evidence" value="ECO:0007669"/>
    <property type="project" value="InterPro"/>
</dbReference>
<evidence type="ECO:0000259" key="4">
    <source>
        <dbReference type="PROSITE" id="PS50966"/>
    </source>
</evidence>
<feature type="domain" description="SWIM-type" evidence="4">
    <location>
        <begin position="59"/>
        <end position="99"/>
    </location>
</feature>
<evidence type="ECO:0000259" key="5">
    <source>
        <dbReference type="PROSITE" id="PS51192"/>
    </source>
</evidence>
<dbReference type="InterPro" id="IPR038718">
    <property type="entry name" value="SNF2-like_sf"/>
</dbReference>
<keyword evidence="8" id="KW-1185">Reference proteome</keyword>
<dbReference type="RefSeq" id="WP_179552408.1">
    <property type="nucleotide sequence ID" value="NZ_JACCFI010000001.1"/>
</dbReference>
<sequence>MPVDTYPFVEELAIARFVGPLNLSRGRTAERAGAVVSLNWDPAHFRLSAEVQGTAPEPYRSTVKLDLGMPGRATILAGACTCPIGRNCKHVAATLIASAARNRQEQADAADLGGRDAESAAATGWRGELAALAGTAHASGGPADDSAIRQPLALQFELRERVSRKASARQAARDEPASSAASVDRLAVRPVTRGTRGGWIKGSLTWQNVGFQGRAGGFDPAQARWFAEFSLLKGTRHSAFAEYGSAWISLDEYESRTLWALLDAAPRLGIALVGGTARTVIDVARPAVIGLDARHAPTAPGGDPEPEAHTDAAPDASPDTDPASGPVPEADLVLTPSVTVGGRSYPTELVRLIGDHGVYAFDFAEGTITLAPLAAPLTAAGRAAVRRRSPIIVPAAEVATFVEEQYAPLARSLRLASGDGSFALPELPPATLVATMHHEPNHVVRLEWQWEADGGRRFVLDAPDAEFHDPERERLVATSAAALLADDPAGLPAVTPGTEPRLRPEAELRGLASAEFTARLVPRLRELERLRIDVVGDPPAYRELVEAPTLTVTTVESDRTDWFDLGVVVTVEGKKVPFGPLFSALAKGRAKLLLVDGSYLSLKQPVFDPLRELIEEAGSLREWEAGLTISRYQTSLWAEFEDLADQSETAVAWRDTVAGLREADGVEEIAPPAGLAMELRPYQLAGFRWLAFLHRHGLGGILADDMGLGKTAQTLALIAHAHETAAEGERRPFLVVAPTSVVSNWAAEATRFVPGLRVETVTATRAASGARLADVAARADIVVTSYAILRLDAPEFAGLDWGGLVLDEAQFVKNHSSKANAAARDIRAPFRLAVTGTPVENNLMELWALLKLVAPGLFPSARGFAERFARPIENDHNGERLATLRRRIRPFMLRRTKDVVAPELPPKQEQVLTVQLDPEHQRVYDAFLQLERQKLLGLIDDLDRNRFTVFRSLTLLRMLSLHAALIDSEQYADVPSAKLDALFDQLDEVVAEGHRALVFSQFTSFLQIAAARLEAAGVPYAYLDGATTKRADVIAKFRDGDAPVFLISLKAGGFGLNLTEADYVFLLDPWWNPASEAQAVDRAHRIGQSKSVNVYRMVAEGTIEEKVMALKARKAKLVSSLMDDGELFSETLTADDIRGLLGG</sequence>
<name>A0A852X9T9_9MICO</name>
<dbReference type="GO" id="GO:0004386">
    <property type="term" value="F:helicase activity"/>
    <property type="evidence" value="ECO:0007669"/>
    <property type="project" value="UniProtKB-KW"/>
</dbReference>
<dbReference type="EMBL" id="JACCFI010000001">
    <property type="protein sequence ID" value="NYG22625.1"/>
    <property type="molecule type" value="Genomic_DNA"/>
</dbReference>
<feature type="domain" description="Helicase ATP-binding" evidence="5">
    <location>
        <begin position="691"/>
        <end position="856"/>
    </location>
</feature>
<dbReference type="GO" id="GO:0016787">
    <property type="term" value="F:hydrolase activity"/>
    <property type="evidence" value="ECO:0007669"/>
    <property type="project" value="UniProtKB-KW"/>
</dbReference>
<protein>
    <submittedName>
        <fullName evidence="7">Superfamily II DNA or RNA helicase</fullName>
    </submittedName>
</protein>
<dbReference type="InterPro" id="IPR001650">
    <property type="entry name" value="Helicase_C-like"/>
</dbReference>
<dbReference type="PROSITE" id="PS51192">
    <property type="entry name" value="HELICASE_ATP_BIND_1"/>
    <property type="match status" value="1"/>
</dbReference>
<reference evidence="7 8" key="1">
    <citation type="submission" date="2020-07" db="EMBL/GenBank/DDBJ databases">
        <title>Sequencing the genomes of 1000 actinobacteria strains.</title>
        <authorList>
            <person name="Klenk H.-P."/>
        </authorList>
    </citation>
    <scope>NUCLEOTIDE SEQUENCE [LARGE SCALE GENOMIC DNA]</scope>
    <source>
        <strain evidence="7 8">DSM 8598</strain>
    </source>
</reference>
<evidence type="ECO:0000313" key="7">
    <source>
        <dbReference type="EMBL" id="NYG22625.1"/>
    </source>
</evidence>
<dbReference type="Pfam" id="PF00176">
    <property type="entry name" value="SNF2-rel_dom"/>
    <property type="match status" value="1"/>
</dbReference>
<accession>A0A852X9T9</accession>
<dbReference type="SMART" id="SM00490">
    <property type="entry name" value="HELICc"/>
    <property type="match status" value="1"/>
</dbReference>
<dbReference type="InterPro" id="IPR000330">
    <property type="entry name" value="SNF2_N"/>
</dbReference>
<dbReference type="CDD" id="cd18793">
    <property type="entry name" value="SF2_C_SNF"/>
    <property type="match status" value="1"/>
</dbReference>
<organism evidence="7 8">
    <name type="scientific">Agromyces hippuratus</name>
    <dbReference type="NCBI Taxonomy" id="286438"/>
    <lineage>
        <taxon>Bacteria</taxon>
        <taxon>Bacillati</taxon>
        <taxon>Actinomycetota</taxon>
        <taxon>Actinomycetes</taxon>
        <taxon>Micrococcales</taxon>
        <taxon>Microbacteriaceae</taxon>
        <taxon>Agromyces</taxon>
    </lineage>
</organism>
<dbReference type="Proteomes" id="UP000549066">
    <property type="component" value="Unassembled WGS sequence"/>
</dbReference>
<dbReference type="PROSITE" id="PS50966">
    <property type="entry name" value="ZF_SWIM"/>
    <property type="match status" value="1"/>
</dbReference>
<keyword evidence="2" id="KW-0479">Metal-binding</keyword>
<dbReference type="InterPro" id="IPR027417">
    <property type="entry name" value="P-loop_NTPase"/>
</dbReference>
<dbReference type="Pfam" id="PF00271">
    <property type="entry name" value="Helicase_C"/>
    <property type="match status" value="1"/>
</dbReference>
<keyword evidence="7" id="KW-0547">Nucleotide-binding</keyword>
<dbReference type="InterPro" id="IPR007527">
    <property type="entry name" value="Znf_SWIM"/>
</dbReference>
<keyword evidence="1" id="KW-0378">Hydrolase</keyword>